<evidence type="ECO:0000313" key="3">
    <source>
        <dbReference type="Proteomes" id="UP000620124"/>
    </source>
</evidence>
<evidence type="ECO:0000313" key="2">
    <source>
        <dbReference type="EMBL" id="KAF7372056.1"/>
    </source>
</evidence>
<comment type="caution">
    <text evidence="2">The sequence shown here is derived from an EMBL/GenBank/DDBJ whole genome shotgun (WGS) entry which is preliminary data.</text>
</comment>
<name>A0A8H7DHZ3_9AGAR</name>
<proteinExistence type="predicted"/>
<dbReference type="PANTHER" id="PTHR33481">
    <property type="entry name" value="REVERSE TRANSCRIPTASE"/>
    <property type="match status" value="1"/>
</dbReference>
<accession>A0A8H7DHZ3</accession>
<dbReference type="AlphaFoldDB" id="A0A8H7DHZ3"/>
<reference evidence="2" key="1">
    <citation type="submission" date="2020-05" db="EMBL/GenBank/DDBJ databases">
        <title>Mycena genomes resolve the evolution of fungal bioluminescence.</title>
        <authorList>
            <person name="Tsai I.J."/>
        </authorList>
    </citation>
    <scope>NUCLEOTIDE SEQUENCE</scope>
    <source>
        <strain evidence="2">CCC161011</strain>
    </source>
</reference>
<keyword evidence="2" id="KW-0548">Nucleotidyltransferase</keyword>
<evidence type="ECO:0000256" key="1">
    <source>
        <dbReference type="SAM" id="MobiDB-lite"/>
    </source>
</evidence>
<dbReference type="Proteomes" id="UP000620124">
    <property type="component" value="Unassembled WGS sequence"/>
</dbReference>
<keyword evidence="2" id="KW-0695">RNA-directed DNA polymerase</keyword>
<dbReference type="GO" id="GO:0003964">
    <property type="term" value="F:RNA-directed DNA polymerase activity"/>
    <property type="evidence" value="ECO:0007669"/>
    <property type="project" value="UniProtKB-KW"/>
</dbReference>
<organism evidence="2 3">
    <name type="scientific">Mycena venus</name>
    <dbReference type="NCBI Taxonomy" id="2733690"/>
    <lineage>
        <taxon>Eukaryota</taxon>
        <taxon>Fungi</taxon>
        <taxon>Dikarya</taxon>
        <taxon>Basidiomycota</taxon>
        <taxon>Agaricomycotina</taxon>
        <taxon>Agaricomycetes</taxon>
        <taxon>Agaricomycetidae</taxon>
        <taxon>Agaricales</taxon>
        <taxon>Marasmiineae</taxon>
        <taxon>Mycenaceae</taxon>
        <taxon>Mycena</taxon>
    </lineage>
</organism>
<dbReference type="EMBL" id="JACAZI010000001">
    <property type="protein sequence ID" value="KAF7372056.1"/>
    <property type="molecule type" value="Genomic_DNA"/>
</dbReference>
<gene>
    <name evidence="2" type="ORF">MVEN_00063900</name>
</gene>
<protein>
    <submittedName>
        <fullName evidence="2">Reverse transcriptase</fullName>
    </submittedName>
</protein>
<dbReference type="OrthoDB" id="2835361at2759"/>
<keyword evidence="2" id="KW-0808">Transferase</keyword>
<dbReference type="PANTHER" id="PTHR33481:SF1">
    <property type="entry name" value="ENDONUCLEASE_EXONUCLEASE_PHOSPHATASE DOMAIN-CONTAINING PROTEIN-RELATED"/>
    <property type="match status" value="1"/>
</dbReference>
<keyword evidence="3" id="KW-1185">Reference proteome</keyword>
<feature type="region of interest" description="Disordered" evidence="1">
    <location>
        <begin position="1"/>
        <end position="28"/>
    </location>
</feature>
<sequence length="369" mass="41338">MGNGIRGRREAGKTTNGEEEEREKARSEARERLIEGLEIVGERPAREVTDGEVDAAVWAWEDWKAPDTHRLQIGFVRRAWPVIAPWVRHIFKASLRLGLYPDRLKASNAIPTFKHAKKDKTSPKSYRPVEQHAEALAKPLERLMADRLVYEAESLGLLREEQFDGLQGRSTQQAADVFIHKVQAQMDEGKIFSTLFFDLKGAFNGISHRVVIEELAALGFSRSTIAVRFGDYTIRSSERVKWVGIILDRKLMGREYIAARAASAARALNASISVMHSSWGMRPTLIRDLVRSTVLPCADYGVSSFLPFSPATFKPLDKIDKSVARCITGSFCTVSLAALEKEAAILPAQLRIEWETLHTIAYCSNPTKC</sequence>